<dbReference type="GO" id="GO:0006513">
    <property type="term" value="P:protein monoubiquitination"/>
    <property type="evidence" value="ECO:0007669"/>
    <property type="project" value="TreeGrafter"/>
</dbReference>
<evidence type="ECO:0000256" key="2">
    <source>
        <dbReference type="ARBA" id="ARBA00012483"/>
    </source>
</evidence>
<reference evidence="10" key="3">
    <citation type="submission" date="2025-09" db="UniProtKB">
        <authorList>
            <consortium name="Ensembl"/>
        </authorList>
    </citation>
    <scope>IDENTIFICATION</scope>
</reference>
<dbReference type="GO" id="GO:0000209">
    <property type="term" value="P:protein polyubiquitination"/>
    <property type="evidence" value="ECO:0007669"/>
    <property type="project" value="TreeGrafter"/>
</dbReference>
<dbReference type="InterPro" id="IPR018957">
    <property type="entry name" value="Znf_C3HC4_RING-type"/>
</dbReference>
<keyword evidence="8" id="KW-0804">Transcription</keyword>
<proteinExistence type="predicted"/>
<feature type="domain" description="RING-type" evidence="9">
    <location>
        <begin position="45"/>
        <end position="84"/>
    </location>
</feature>
<evidence type="ECO:0000256" key="5">
    <source>
        <dbReference type="ARBA" id="ARBA00022771"/>
    </source>
</evidence>
<evidence type="ECO:0000256" key="8">
    <source>
        <dbReference type="ARBA" id="ARBA00023163"/>
    </source>
</evidence>
<dbReference type="Pfam" id="PF00097">
    <property type="entry name" value="zf-C3HC4"/>
    <property type="match status" value="1"/>
</dbReference>
<keyword evidence="7" id="KW-0805">Transcription regulation</keyword>
<dbReference type="InterPro" id="IPR013083">
    <property type="entry name" value="Znf_RING/FYVE/PHD"/>
</dbReference>
<dbReference type="GO" id="GO:0008270">
    <property type="term" value="F:zinc ion binding"/>
    <property type="evidence" value="ECO:0007669"/>
    <property type="project" value="UniProtKB-KW"/>
</dbReference>
<evidence type="ECO:0000313" key="10">
    <source>
        <dbReference type="Ensembl" id="ENSCMUP00000027198.1"/>
    </source>
</evidence>
<dbReference type="InterPro" id="IPR017907">
    <property type="entry name" value="Znf_RING_CS"/>
</dbReference>
<dbReference type="Proteomes" id="UP000694553">
    <property type="component" value="Unassembled WGS sequence"/>
</dbReference>
<dbReference type="SMART" id="SM00184">
    <property type="entry name" value="RING"/>
    <property type="match status" value="1"/>
</dbReference>
<dbReference type="Ensembl" id="ENSCMUT00000029242.2">
    <property type="protein sequence ID" value="ENSCMUP00000027198.1"/>
    <property type="gene ID" value="ENSCMUG00000016430.2"/>
</dbReference>
<evidence type="ECO:0000256" key="7">
    <source>
        <dbReference type="ARBA" id="ARBA00023015"/>
    </source>
</evidence>
<evidence type="ECO:0000256" key="4">
    <source>
        <dbReference type="ARBA" id="ARBA00022723"/>
    </source>
</evidence>
<dbReference type="PROSITE" id="PS00518">
    <property type="entry name" value="ZF_RING_1"/>
    <property type="match status" value="1"/>
</dbReference>
<evidence type="ECO:0000256" key="1">
    <source>
        <dbReference type="ARBA" id="ARBA00000900"/>
    </source>
</evidence>
<keyword evidence="4" id="KW-0479">Metal-binding</keyword>
<comment type="catalytic activity">
    <reaction evidence="1">
        <text>S-ubiquitinyl-[E2 ubiquitin-conjugating enzyme]-L-cysteine + [acceptor protein]-L-lysine = [E2 ubiquitin-conjugating enzyme]-L-cysteine + N(6)-ubiquitinyl-[acceptor protein]-L-lysine.</text>
        <dbReference type="EC" id="2.3.2.27"/>
    </reaction>
</comment>
<reference evidence="10" key="2">
    <citation type="submission" date="2025-08" db="UniProtKB">
        <authorList>
            <consortium name="Ensembl"/>
        </authorList>
    </citation>
    <scope>IDENTIFICATION</scope>
</reference>
<dbReference type="InterPro" id="IPR001841">
    <property type="entry name" value="Znf_RING"/>
</dbReference>
<dbReference type="PROSITE" id="PS50089">
    <property type="entry name" value="ZF_RING_2"/>
    <property type="match status" value="1"/>
</dbReference>
<protein>
    <recommendedName>
        <fullName evidence="2">RING-type E3 ubiquitin transferase</fullName>
        <ecNumber evidence="2">2.3.2.27</ecNumber>
    </recommendedName>
</protein>
<dbReference type="AlphaFoldDB" id="A0A8C3F381"/>
<accession>A0A8C3F381</accession>
<dbReference type="GO" id="GO:0061630">
    <property type="term" value="F:ubiquitin protein ligase activity"/>
    <property type="evidence" value="ECO:0007669"/>
    <property type="project" value="UniProtKB-EC"/>
</dbReference>
<reference evidence="11" key="1">
    <citation type="submission" date="2019-10" db="EMBL/GenBank/DDBJ databases">
        <title>Corvus moneduloides (New Caledonian crow) genome, bCorMon1, primary haplotype.</title>
        <authorList>
            <person name="Rutz C."/>
            <person name="Fungtammasan C."/>
            <person name="Mountcastle J."/>
            <person name="Formenti G."/>
            <person name="Chow W."/>
            <person name="Howe K."/>
            <person name="Steele M.P."/>
            <person name="Fernandes J."/>
            <person name="Gilbert M.T.P."/>
            <person name="Fedrigo O."/>
            <person name="Jarvis E.D."/>
            <person name="Gemmell N."/>
        </authorList>
    </citation>
    <scope>NUCLEOTIDE SEQUENCE [LARGE SCALE GENOMIC DNA]</scope>
</reference>
<sequence>GEGLGLIGTAAPALQCAGGSGSSSQVPHSPPQYRSSTDTEVEDCCPICLGSCGDPSFVMPCLHRFCYACILQWAKNKAWCPLCKRKMTSILHSVAQREPDAPNPPRPGDHQQGGTAGDVQDFVGGFQLPNWMSSFATSFHPSFTTGQKTPSIFKQRQNINIQEGLPPSLREALCSLFFPELCSAPSTLCHSRQGY</sequence>
<dbReference type="Gene3D" id="3.30.40.10">
    <property type="entry name" value="Zinc/RING finger domain, C3HC4 (zinc finger)"/>
    <property type="match status" value="1"/>
</dbReference>
<dbReference type="PANTHER" id="PTHR46077:SF1">
    <property type="entry name" value="TOP1 BINDING ARGININE_SERINE RICH PROTEIN, E3 UBIQUITIN LIGASE"/>
    <property type="match status" value="1"/>
</dbReference>
<dbReference type="EC" id="2.3.2.27" evidence="2"/>
<organism evidence="10 11">
    <name type="scientific">Corvus moneduloides</name>
    <name type="common">New Caledonian crow</name>
    <dbReference type="NCBI Taxonomy" id="1196302"/>
    <lineage>
        <taxon>Eukaryota</taxon>
        <taxon>Metazoa</taxon>
        <taxon>Chordata</taxon>
        <taxon>Craniata</taxon>
        <taxon>Vertebrata</taxon>
        <taxon>Euteleostomi</taxon>
        <taxon>Archelosauria</taxon>
        <taxon>Archosauria</taxon>
        <taxon>Dinosauria</taxon>
        <taxon>Saurischia</taxon>
        <taxon>Theropoda</taxon>
        <taxon>Coelurosauria</taxon>
        <taxon>Aves</taxon>
        <taxon>Neognathae</taxon>
        <taxon>Neoaves</taxon>
        <taxon>Telluraves</taxon>
        <taxon>Australaves</taxon>
        <taxon>Passeriformes</taxon>
        <taxon>Corvoidea</taxon>
        <taxon>Corvidae</taxon>
        <taxon>Corvus</taxon>
    </lineage>
</organism>
<dbReference type="PANTHER" id="PTHR46077">
    <property type="entry name" value="E3 UBIQUITIN-PROTEIN LIGASE TOPORS"/>
    <property type="match status" value="1"/>
</dbReference>
<keyword evidence="3" id="KW-0808">Transferase</keyword>
<evidence type="ECO:0000256" key="6">
    <source>
        <dbReference type="ARBA" id="ARBA00022833"/>
    </source>
</evidence>
<evidence type="ECO:0000313" key="11">
    <source>
        <dbReference type="Proteomes" id="UP000694553"/>
    </source>
</evidence>
<evidence type="ECO:0000259" key="9">
    <source>
        <dbReference type="PROSITE" id="PS50089"/>
    </source>
</evidence>
<keyword evidence="11" id="KW-1185">Reference proteome</keyword>
<keyword evidence="6" id="KW-0862">Zinc</keyword>
<dbReference type="SUPFAM" id="SSF57850">
    <property type="entry name" value="RING/U-box"/>
    <property type="match status" value="1"/>
</dbReference>
<name>A0A8C3F381_CORMO</name>
<evidence type="ECO:0000256" key="3">
    <source>
        <dbReference type="ARBA" id="ARBA00022679"/>
    </source>
</evidence>
<keyword evidence="5" id="KW-0863">Zinc-finger</keyword>